<keyword evidence="3" id="KW-1185">Reference proteome</keyword>
<feature type="non-terminal residue" evidence="2">
    <location>
        <position position="287"/>
    </location>
</feature>
<protein>
    <submittedName>
        <fullName evidence="2">Uncharacterized protein</fullName>
    </submittedName>
</protein>
<evidence type="ECO:0000313" key="3">
    <source>
        <dbReference type="Proteomes" id="UP001189429"/>
    </source>
</evidence>
<feature type="compositionally biased region" description="Acidic residues" evidence="1">
    <location>
        <begin position="103"/>
        <end position="117"/>
    </location>
</feature>
<reference evidence="2" key="1">
    <citation type="submission" date="2023-10" db="EMBL/GenBank/DDBJ databases">
        <authorList>
            <person name="Chen Y."/>
            <person name="Shah S."/>
            <person name="Dougan E. K."/>
            <person name="Thang M."/>
            <person name="Chan C."/>
        </authorList>
    </citation>
    <scope>NUCLEOTIDE SEQUENCE [LARGE SCALE GENOMIC DNA]</scope>
</reference>
<proteinExistence type="predicted"/>
<comment type="caution">
    <text evidence="2">The sequence shown here is derived from an EMBL/GenBank/DDBJ whole genome shotgun (WGS) entry which is preliminary data.</text>
</comment>
<evidence type="ECO:0000256" key="1">
    <source>
        <dbReference type="SAM" id="MobiDB-lite"/>
    </source>
</evidence>
<feature type="compositionally biased region" description="Low complexity" evidence="1">
    <location>
        <begin position="49"/>
        <end position="63"/>
    </location>
</feature>
<feature type="compositionally biased region" description="Pro residues" evidence="1">
    <location>
        <begin position="86"/>
        <end position="95"/>
    </location>
</feature>
<feature type="region of interest" description="Disordered" evidence="1">
    <location>
        <begin position="46"/>
        <end position="119"/>
    </location>
</feature>
<organism evidence="2 3">
    <name type="scientific">Prorocentrum cordatum</name>
    <dbReference type="NCBI Taxonomy" id="2364126"/>
    <lineage>
        <taxon>Eukaryota</taxon>
        <taxon>Sar</taxon>
        <taxon>Alveolata</taxon>
        <taxon>Dinophyceae</taxon>
        <taxon>Prorocentrales</taxon>
        <taxon>Prorocentraceae</taxon>
        <taxon>Prorocentrum</taxon>
    </lineage>
</organism>
<dbReference type="Proteomes" id="UP001189429">
    <property type="component" value="Unassembled WGS sequence"/>
</dbReference>
<sequence length="287" mass="30735">MFDKPGVLIDGACDLSDLMPAITLLDDDGAAASAKAAKSCEWLPPPLQLLPAGEGEVAEGPGAAVPPLPLPPAPAGEGDEDIGEPPDLPPLPPPEEAPRASEEKEEEMEEERGEEIEERWPFDRWPLDARGMRLTSLPCGEIAETFNVFMTTMKTDATNGGVWQNQKIRSCRVLSSYYDIDKLAAEIRGGLTAGWRGRCTMRQSKMADITASIGSAGVHSLAMTAKQLSSLNCPGWEEILGRLKAAELAGVDVRALDQTFGFFQCADSGSDEVCASKILSTLMYPQG</sequence>
<gene>
    <name evidence="2" type="ORF">PCOR1329_LOCUS55817</name>
</gene>
<evidence type="ECO:0000313" key="2">
    <source>
        <dbReference type="EMBL" id="CAK0869476.1"/>
    </source>
</evidence>
<accession>A0ABN9VBP6</accession>
<feature type="compositionally biased region" description="Pro residues" evidence="1">
    <location>
        <begin position="64"/>
        <end position="74"/>
    </location>
</feature>
<dbReference type="EMBL" id="CAUYUJ010016851">
    <property type="protein sequence ID" value="CAK0869476.1"/>
    <property type="molecule type" value="Genomic_DNA"/>
</dbReference>
<name>A0ABN9VBP6_9DINO</name>